<dbReference type="RefSeq" id="XP_040878515.1">
    <property type="nucleotide sequence ID" value="XM_041022325.1"/>
</dbReference>
<feature type="chain" id="PRO_5001700921" description="Heme haloperoxidase family profile domain-containing protein" evidence="9">
    <location>
        <begin position="19"/>
        <end position="451"/>
    </location>
</feature>
<keyword evidence="9" id="KW-0732">Signal</keyword>
<dbReference type="PROSITE" id="PS51405">
    <property type="entry name" value="HEME_HALOPEROXIDASE"/>
    <property type="match status" value="1"/>
</dbReference>
<evidence type="ECO:0000256" key="9">
    <source>
        <dbReference type="SAM" id="SignalP"/>
    </source>
</evidence>
<feature type="region of interest" description="Disordered" evidence="8">
    <location>
        <begin position="77"/>
        <end position="102"/>
    </location>
</feature>
<evidence type="ECO:0000313" key="11">
    <source>
        <dbReference type="EMBL" id="KEQ61492.1"/>
    </source>
</evidence>
<keyword evidence="3" id="KW-0349">Heme</keyword>
<evidence type="ECO:0000256" key="4">
    <source>
        <dbReference type="ARBA" id="ARBA00022723"/>
    </source>
</evidence>
<dbReference type="Pfam" id="PF01328">
    <property type="entry name" value="Peroxidase_2"/>
    <property type="match status" value="1"/>
</dbReference>
<evidence type="ECO:0000256" key="3">
    <source>
        <dbReference type="ARBA" id="ARBA00022617"/>
    </source>
</evidence>
<gene>
    <name evidence="11" type="ORF">M437DRAFT_52260</name>
</gene>
<protein>
    <recommendedName>
        <fullName evidence="10">Heme haloperoxidase family profile domain-containing protein</fullName>
    </recommendedName>
</protein>
<dbReference type="PANTHER" id="PTHR33577">
    <property type="entry name" value="STERIGMATOCYSTIN BIOSYNTHESIS PEROXIDASE STCC-RELATED"/>
    <property type="match status" value="1"/>
</dbReference>
<dbReference type="InterPro" id="IPR036851">
    <property type="entry name" value="Chloroperoxidase-like_sf"/>
</dbReference>
<dbReference type="Gene3D" id="1.10.489.10">
    <property type="entry name" value="Chloroperoxidase-like"/>
    <property type="match status" value="1"/>
</dbReference>
<evidence type="ECO:0000256" key="1">
    <source>
        <dbReference type="ARBA" id="ARBA00001970"/>
    </source>
</evidence>
<dbReference type="GeneID" id="63915698"/>
<organism evidence="11 12">
    <name type="scientific">Aureobasidium melanogenum (strain CBS 110374)</name>
    <name type="common">Aureobasidium pullulans var. melanogenum</name>
    <dbReference type="NCBI Taxonomy" id="1043003"/>
    <lineage>
        <taxon>Eukaryota</taxon>
        <taxon>Fungi</taxon>
        <taxon>Dikarya</taxon>
        <taxon>Ascomycota</taxon>
        <taxon>Pezizomycotina</taxon>
        <taxon>Dothideomycetes</taxon>
        <taxon>Dothideomycetidae</taxon>
        <taxon>Dothideales</taxon>
        <taxon>Saccotheciaceae</taxon>
        <taxon>Aureobasidium</taxon>
    </lineage>
</organism>
<keyword evidence="12" id="KW-1185">Reference proteome</keyword>
<evidence type="ECO:0000256" key="8">
    <source>
        <dbReference type="SAM" id="MobiDB-lite"/>
    </source>
</evidence>
<evidence type="ECO:0000256" key="5">
    <source>
        <dbReference type="ARBA" id="ARBA00023002"/>
    </source>
</evidence>
<dbReference type="SUPFAM" id="SSF47571">
    <property type="entry name" value="Cloroperoxidase"/>
    <property type="match status" value="1"/>
</dbReference>
<keyword evidence="6" id="KW-0408">Iron</keyword>
<proteinExistence type="inferred from homology"/>
<feature type="domain" description="Heme haloperoxidase family profile" evidence="10">
    <location>
        <begin position="87"/>
        <end position="319"/>
    </location>
</feature>
<dbReference type="AlphaFoldDB" id="A0A074VUU2"/>
<evidence type="ECO:0000313" key="12">
    <source>
        <dbReference type="Proteomes" id="UP000030672"/>
    </source>
</evidence>
<evidence type="ECO:0000259" key="10">
    <source>
        <dbReference type="PROSITE" id="PS51405"/>
    </source>
</evidence>
<dbReference type="GO" id="GO:0046872">
    <property type="term" value="F:metal ion binding"/>
    <property type="evidence" value="ECO:0007669"/>
    <property type="project" value="UniProtKB-KW"/>
</dbReference>
<keyword evidence="4" id="KW-0479">Metal-binding</keyword>
<comment type="cofactor">
    <cofactor evidence="1">
        <name>heme b</name>
        <dbReference type="ChEBI" id="CHEBI:60344"/>
    </cofactor>
</comment>
<dbReference type="EMBL" id="KL584838">
    <property type="protein sequence ID" value="KEQ61492.1"/>
    <property type="molecule type" value="Genomic_DNA"/>
</dbReference>
<sequence length="451" mass="48039">MKFNLAIAGAVLPSVALGFPQMMGGSREDMMRMLEKRAAEEQLAKREPQILSGVTDLLSTVVNDVRGLLEGSVAEGILNPSDKRPEPGYTFQAPGPNDSRGPCPGLNLLANYGYLPRNGYVNYGQVLEATARGFNMGTDLATVLAVFAILADGDLVTESWYLGAGPNNVGGLNRHSTVEADISPHREDYYTGCGNNHAVSSRLVKQGVELVAASSNKQYDMSVMAQQYAKNADFSKQYSPYLYAFPFPQIVSLGAFAFYPNFFSNGTYGSGGVPNYESVSSIVGWKLNENTGDFEYVPEKWPENWYRRSTPYGAVEALTDAYTQIYPSNIVVPGASTLLTPNFNATTLLCDIYQGIQSITPLILSGTEKDVATAVSWALGKLTPILGGGALGCPSSDLSPEEGDILFPSASATGGPINSPSAQATNAGNNVYNKVYFKTAPTSPACSAGAP</sequence>
<name>A0A074VUU2_AURM1</name>
<evidence type="ECO:0000256" key="6">
    <source>
        <dbReference type="ARBA" id="ARBA00023004"/>
    </source>
</evidence>
<accession>A0A074VUU2</accession>
<reference evidence="11 12" key="1">
    <citation type="journal article" date="2014" name="BMC Genomics">
        <title>Genome sequencing of four Aureobasidium pullulans varieties: biotechnological potential, stress tolerance, and description of new species.</title>
        <authorList>
            <person name="Gostin Ar C."/>
            <person name="Ohm R.A."/>
            <person name="Kogej T."/>
            <person name="Sonjak S."/>
            <person name="Turk M."/>
            <person name="Zajc J."/>
            <person name="Zalar P."/>
            <person name="Grube M."/>
            <person name="Sun H."/>
            <person name="Han J."/>
            <person name="Sharma A."/>
            <person name="Chiniquy J."/>
            <person name="Ngan C.Y."/>
            <person name="Lipzen A."/>
            <person name="Barry K."/>
            <person name="Grigoriev I.V."/>
            <person name="Gunde-Cimerman N."/>
        </authorList>
    </citation>
    <scope>NUCLEOTIDE SEQUENCE [LARGE SCALE GENOMIC DNA]</scope>
    <source>
        <strain evidence="11 12">CBS 110374</strain>
    </source>
</reference>
<feature type="signal peptide" evidence="9">
    <location>
        <begin position="1"/>
        <end position="18"/>
    </location>
</feature>
<dbReference type="HOGENOM" id="CLU_029871_4_1_1"/>
<dbReference type="PANTHER" id="PTHR33577:SF1">
    <property type="entry name" value="HEME HALOPEROXIDASE FAMILY PROFILE DOMAIN-CONTAINING PROTEIN"/>
    <property type="match status" value="1"/>
</dbReference>
<keyword evidence="5" id="KW-0560">Oxidoreductase</keyword>
<dbReference type="Proteomes" id="UP000030672">
    <property type="component" value="Unassembled WGS sequence"/>
</dbReference>
<keyword evidence="2" id="KW-0575">Peroxidase</keyword>
<evidence type="ECO:0000256" key="2">
    <source>
        <dbReference type="ARBA" id="ARBA00022559"/>
    </source>
</evidence>
<dbReference type="InterPro" id="IPR000028">
    <property type="entry name" value="Chloroperoxidase"/>
</dbReference>
<evidence type="ECO:0000256" key="7">
    <source>
        <dbReference type="ARBA" id="ARBA00025795"/>
    </source>
</evidence>
<comment type="similarity">
    <text evidence="7">Belongs to the chloroperoxidase family.</text>
</comment>
<dbReference type="GO" id="GO:0004601">
    <property type="term" value="F:peroxidase activity"/>
    <property type="evidence" value="ECO:0007669"/>
    <property type="project" value="UniProtKB-KW"/>
</dbReference>